<proteinExistence type="inferred from homology"/>
<dbReference type="InterPro" id="IPR042099">
    <property type="entry name" value="ANL_N_sf"/>
</dbReference>
<dbReference type="GeneID" id="24107307"/>
<dbReference type="InterPro" id="IPR020845">
    <property type="entry name" value="AMP-binding_CS"/>
</dbReference>
<organism evidence="7 8">
    <name type="scientific">Pseudozyma hubeiensis (strain SY62)</name>
    <name type="common">Yeast</name>
    <dbReference type="NCBI Taxonomy" id="1305764"/>
    <lineage>
        <taxon>Eukaryota</taxon>
        <taxon>Fungi</taxon>
        <taxon>Dikarya</taxon>
        <taxon>Basidiomycota</taxon>
        <taxon>Ustilaginomycotina</taxon>
        <taxon>Ustilaginomycetes</taxon>
        <taxon>Ustilaginales</taxon>
        <taxon>Ustilaginaceae</taxon>
        <taxon>Pseudozyma</taxon>
    </lineage>
</organism>
<dbReference type="InterPro" id="IPR025110">
    <property type="entry name" value="AMP-bd_C"/>
</dbReference>
<dbReference type="STRING" id="1305764.R9P010"/>
<evidence type="ECO:0000313" key="7">
    <source>
        <dbReference type="EMBL" id="GAC94441.1"/>
    </source>
</evidence>
<dbReference type="SUPFAM" id="SSF56801">
    <property type="entry name" value="Acetyl-CoA synthetase-like"/>
    <property type="match status" value="1"/>
</dbReference>
<dbReference type="Proteomes" id="UP000014071">
    <property type="component" value="Unassembled WGS sequence"/>
</dbReference>
<dbReference type="InterPro" id="IPR000873">
    <property type="entry name" value="AMP-dep_synth/lig_dom"/>
</dbReference>
<feature type="domain" description="AMP-binding enzyme C-terminal" evidence="6">
    <location>
        <begin position="497"/>
        <end position="587"/>
    </location>
</feature>
<accession>R9P010</accession>
<evidence type="ECO:0000256" key="4">
    <source>
        <dbReference type="ARBA" id="ARBA00023098"/>
    </source>
</evidence>
<dbReference type="OrthoDB" id="10253115at2759"/>
<feature type="domain" description="AMP-dependent synthetase/ligase" evidence="5">
    <location>
        <begin position="44"/>
        <end position="446"/>
    </location>
</feature>
<dbReference type="InterPro" id="IPR045851">
    <property type="entry name" value="AMP-bd_C_sf"/>
</dbReference>
<dbReference type="EMBL" id="DF238784">
    <property type="protein sequence ID" value="GAC94441.1"/>
    <property type="molecule type" value="Genomic_DNA"/>
</dbReference>
<evidence type="ECO:0000256" key="2">
    <source>
        <dbReference type="ARBA" id="ARBA00022598"/>
    </source>
</evidence>
<reference evidence="8" key="1">
    <citation type="journal article" date="2013" name="Genome Announc.">
        <title>Draft genome sequence of the basidiomycetous yeast-like fungus Pseudozyma hubeiensis SY62, which produces an abundant amount of the biosurfactant mannosylerythritol lipids.</title>
        <authorList>
            <person name="Konishi M."/>
            <person name="Hatada Y."/>
            <person name="Horiuchi J."/>
        </authorList>
    </citation>
    <scope>NUCLEOTIDE SEQUENCE [LARGE SCALE GENOMIC DNA]</scope>
    <source>
        <strain evidence="8">SY62</strain>
    </source>
</reference>
<dbReference type="RefSeq" id="XP_012188028.1">
    <property type="nucleotide sequence ID" value="XM_012332638.1"/>
</dbReference>
<dbReference type="HOGENOM" id="CLU_000022_59_5_1"/>
<dbReference type="PROSITE" id="PS00455">
    <property type="entry name" value="AMP_BINDING"/>
    <property type="match status" value="1"/>
</dbReference>
<comment type="similarity">
    <text evidence="1">Belongs to the ATP-dependent AMP-binding enzyme family.</text>
</comment>
<dbReference type="GO" id="GO:0016874">
    <property type="term" value="F:ligase activity"/>
    <property type="evidence" value="ECO:0007669"/>
    <property type="project" value="UniProtKB-KW"/>
</dbReference>
<dbReference type="PANTHER" id="PTHR43859:SF4">
    <property type="entry name" value="BUTANOATE--COA LIGASE AAE1-RELATED"/>
    <property type="match status" value="1"/>
</dbReference>
<evidence type="ECO:0000259" key="5">
    <source>
        <dbReference type="Pfam" id="PF00501"/>
    </source>
</evidence>
<dbReference type="AlphaFoldDB" id="R9P010"/>
<dbReference type="Pfam" id="PF13193">
    <property type="entry name" value="AMP-binding_C"/>
    <property type="match status" value="1"/>
</dbReference>
<evidence type="ECO:0000313" key="8">
    <source>
        <dbReference type="Proteomes" id="UP000014071"/>
    </source>
</evidence>
<protein>
    <submittedName>
        <fullName evidence="7">Uncharacterized protein</fullName>
    </submittedName>
</protein>
<evidence type="ECO:0000256" key="3">
    <source>
        <dbReference type="ARBA" id="ARBA00022832"/>
    </source>
</evidence>
<sequence length="601" mass="66157">MPYTPPRSSCAPTSAPFELSLSTHPNNPHHRSSLTPVAFLLRAALITPRKLAIAHPERGYSFTYEQWAARCLSLAFALLSVPGFKTGDRVAVISPNAPLIADAHWAIPAAGGVITPINIRNTPKEVAYVLEHSGSTIILCDHEFTNLVPQNPGPGVTVIISKDSGGQDSSDEYETFLDRGWQAWQKAEQAELQKYKSRTKPSAEPKIGWKLLYAPQDEEQPIALCYTSGTTGRPKGVLTSHRGAYLSAVANAFEANITQDSVYLWVLPMFHACGWTYPWAVTASLGTHHTIRKVDNAVIWDALLNHGVSHYCGAPTVQIGLVNHPAATKLNRRVNVAVAASAPTANLLAKMESLNLHPVHVYGLTETYGPFTRRYFEPEWAKLDVDARARMMARQGHSYLTSDEVRVVRTESSTDANTDDLIDVERNGKETGEIVIRGNMTMLGYYNDTAATDKAVMKGWFHTGDLAVRHPGGEIQILDRGKDIIISGGENISSLMVEQELAAHKDVLECCVIARPHEKWGERGQAFVVLTEQAKQKLGDGVKQKGAEQNKTFIDELKHHCKGRMSGFAVPEWFDVVDELPKTSTGKVQKNVLRARFASKL</sequence>
<keyword evidence="2" id="KW-0436">Ligase</keyword>
<name>R9P010_PSEHS</name>
<keyword evidence="3" id="KW-0276">Fatty acid metabolism</keyword>
<dbReference type="eggNOG" id="KOG1176">
    <property type="taxonomic scope" value="Eukaryota"/>
</dbReference>
<keyword evidence="4" id="KW-0443">Lipid metabolism</keyword>
<dbReference type="GO" id="GO:0006631">
    <property type="term" value="P:fatty acid metabolic process"/>
    <property type="evidence" value="ECO:0007669"/>
    <property type="project" value="UniProtKB-KW"/>
</dbReference>
<evidence type="ECO:0000259" key="6">
    <source>
        <dbReference type="Pfam" id="PF13193"/>
    </source>
</evidence>
<evidence type="ECO:0000256" key="1">
    <source>
        <dbReference type="ARBA" id="ARBA00006432"/>
    </source>
</evidence>
<gene>
    <name evidence="7" type="ORF">PHSY_002012</name>
</gene>
<dbReference type="Pfam" id="PF00501">
    <property type="entry name" value="AMP-binding"/>
    <property type="match status" value="1"/>
</dbReference>
<keyword evidence="8" id="KW-1185">Reference proteome</keyword>
<dbReference type="PANTHER" id="PTHR43859">
    <property type="entry name" value="ACYL-ACTIVATING ENZYME"/>
    <property type="match status" value="1"/>
</dbReference>
<dbReference type="Gene3D" id="3.30.300.30">
    <property type="match status" value="1"/>
</dbReference>
<dbReference type="Gene3D" id="3.40.50.12780">
    <property type="entry name" value="N-terminal domain of ligase-like"/>
    <property type="match status" value="1"/>
</dbReference>